<reference evidence="2" key="1">
    <citation type="submission" date="2022-11" db="UniProtKB">
        <authorList>
            <consortium name="WormBaseParasite"/>
        </authorList>
    </citation>
    <scope>IDENTIFICATION</scope>
</reference>
<dbReference type="AlphaFoldDB" id="A0A915EL51"/>
<keyword evidence="1" id="KW-1185">Reference proteome</keyword>
<sequence length="137" mass="15649">MAKVQVTIYQDHHKHKPELVAEEIGSEIGDVDEHEQTMLLHGILWASCIEAYKLWQPTFALYNSARSNGWFVYMNGVPATECPIVLADWMYDLSKVNLSDPISANAKPTIRLSFDPLSETSKRHVACRLDFEQENQK</sequence>
<dbReference type="Proteomes" id="UP000887574">
    <property type="component" value="Unplaced"/>
</dbReference>
<evidence type="ECO:0000313" key="1">
    <source>
        <dbReference type="Proteomes" id="UP000887574"/>
    </source>
</evidence>
<evidence type="ECO:0000313" key="2">
    <source>
        <dbReference type="WBParaSite" id="jg7489"/>
    </source>
</evidence>
<dbReference type="WBParaSite" id="jg7489">
    <property type="protein sequence ID" value="jg7489"/>
    <property type="gene ID" value="jg7489"/>
</dbReference>
<name>A0A915EL51_9BILA</name>
<accession>A0A915EL51</accession>
<organism evidence="1 2">
    <name type="scientific">Ditylenchus dipsaci</name>
    <dbReference type="NCBI Taxonomy" id="166011"/>
    <lineage>
        <taxon>Eukaryota</taxon>
        <taxon>Metazoa</taxon>
        <taxon>Ecdysozoa</taxon>
        <taxon>Nematoda</taxon>
        <taxon>Chromadorea</taxon>
        <taxon>Rhabditida</taxon>
        <taxon>Tylenchina</taxon>
        <taxon>Tylenchomorpha</taxon>
        <taxon>Sphaerularioidea</taxon>
        <taxon>Anguinidae</taxon>
        <taxon>Anguininae</taxon>
        <taxon>Ditylenchus</taxon>
    </lineage>
</organism>
<protein>
    <submittedName>
        <fullName evidence="2">Uncharacterized protein</fullName>
    </submittedName>
</protein>
<proteinExistence type="predicted"/>